<protein>
    <submittedName>
        <fullName evidence="9">CDP-diacylglycerol--serine O-phosphatidyltransferase</fullName>
        <ecNumber evidence="9">2.7.8.8</ecNumber>
    </submittedName>
</protein>
<dbReference type="PIRSF" id="PIRSF000850">
    <property type="entry name" value="Phospholipase_D_PSS"/>
    <property type="match status" value="1"/>
</dbReference>
<evidence type="ECO:0000256" key="1">
    <source>
        <dbReference type="ARBA" id="ARBA00010682"/>
    </source>
</evidence>
<dbReference type="GO" id="GO:0008444">
    <property type="term" value="F:CDP-diacylglycerol-glycerol-3-phosphate 3-phosphatidyltransferase activity"/>
    <property type="evidence" value="ECO:0007669"/>
    <property type="project" value="InterPro"/>
</dbReference>
<accession>A0A3B0M7W7</accession>
<dbReference type="Pfam" id="PF13091">
    <property type="entry name" value="PLDc_2"/>
    <property type="match status" value="2"/>
</dbReference>
<evidence type="ECO:0000256" key="7">
    <source>
        <dbReference type="ARBA" id="ARBA00023264"/>
    </source>
</evidence>
<evidence type="ECO:0000256" key="4">
    <source>
        <dbReference type="ARBA" id="ARBA00022737"/>
    </source>
</evidence>
<dbReference type="GO" id="GO:0005829">
    <property type="term" value="C:cytosol"/>
    <property type="evidence" value="ECO:0007669"/>
    <property type="project" value="TreeGrafter"/>
</dbReference>
<dbReference type="GO" id="GO:0032049">
    <property type="term" value="P:cardiolipin biosynthetic process"/>
    <property type="evidence" value="ECO:0007669"/>
    <property type="project" value="InterPro"/>
</dbReference>
<dbReference type="FunFam" id="3.30.870.10:FF:000006">
    <property type="entry name" value="CDP-diacylglycerol--serine O-phosphatidyltransferase"/>
    <property type="match status" value="1"/>
</dbReference>
<gene>
    <name evidence="9" type="primary">pssA</name>
    <name evidence="9" type="ORF">ARTV_2607</name>
</gene>
<keyword evidence="4" id="KW-0677">Repeat</keyword>
<keyword evidence="2" id="KW-0444">Lipid biosynthesis</keyword>
<dbReference type="GO" id="GO:0003882">
    <property type="term" value="F:CDP-diacylglycerol-serine O-phosphatidyltransferase activity"/>
    <property type="evidence" value="ECO:0007669"/>
    <property type="project" value="UniProtKB-EC"/>
</dbReference>
<dbReference type="EMBL" id="UFQR01000012">
    <property type="protein sequence ID" value="SSW96268.1"/>
    <property type="molecule type" value="Genomic_DNA"/>
</dbReference>
<evidence type="ECO:0000256" key="5">
    <source>
        <dbReference type="ARBA" id="ARBA00023098"/>
    </source>
</evidence>
<dbReference type="SMART" id="SM00155">
    <property type="entry name" value="PLDc"/>
    <property type="match status" value="2"/>
</dbReference>
<dbReference type="CDD" id="cd09134">
    <property type="entry name" value="PLDc_PSS_G_neg_1"/>
    <property type="match status" value="1"/>
</dbReference>
<evidence type="ECO:0000256" key="6">
    <source>
        <dbReference type="ARBA" id="ARBA00023209"/>
    </source>
</evidence>
<evidence type="ECO:0000256" key="2">
    <source>
        <dbReference type="ARBA" id="ARBA00022516"/>
    </source>
</evidence>
<proteinExistence type="inferred from homology"/>
<dbReference type="PANTHER" id="PTHR12586">
    <property type="entry name" value="CDP-DIACYLGLYCEROL--SERINE O-PHOSPHATIDYLTRANSFERASE"/>
    <property type="match status" value="1"/>
</dbReference>
<dbReference type="EC" id="2.7.8.8" evidence="9"/>
<comment type="similarity">
    <text evidence="1">Belongs to the CDP-alcohol phosphatidyltransferase class-II family.</text>
</comment>
<feature type="domain" description="PLD phosphodiesterase" evidence="8">
    <location>
        <begin position="134"/>
        <end position="160"/>
    </location>
</feature>
<name>A0A3B0M7W7_9GAMM</name>
<evidence type="ECO:0000256" key="3">
    <source>
        <dbReference type="ARBA" id="ARBA00022679"/>
    </source>
</evidence>
<dbReference type="Gene3D" id="3.30.870.10">
    <property type="entry name" value="Endonuclease Chain A"/>
    <property type="match status" value="2"/>
</dbReference>
<dbReference type="NCBIfam" id="NF006946">
    <property type="entry name" value="PRK09428.1"/>
    <property type="match status" value="1"/>
</dbReference>
<dbReference type="SUPFAM" id="SSF56024">
    <property type="entry name" value="Phospholipase D/nuclease"/>
    <property type="match status" value="2"/>
</dbReference>
<keyword evidence="3 9" id="KW-0808">Transferase</keyword>
<keyword evidence="6" id="KW-0594">Phospholipid biosynthesis</keyword>
<sequence length="452" mass="52671">MILSKLKKAKHQQYLEQLAKLPQSAAGVVTLYQTESFRKALLDKIANAQRYIYITALYFEHDDAGRDIINALYQAKMVRPELDIKIMVDWHRAQRSRIGADASATNADWYYHMAMAHPGSGIAFFGIPVNTREALGVLHLKGFIFDDTVIYSGASINNVYLQQHQRYRYDRYHILDNAQLAATMKSFIDQSLLSSPAIQRLDQAHRPRNTQIKSLIKQFRHSLKSYHYQLQNNATNEELAVTPLIGLGKKNELNKTITHLMNSTEKKMTICTPYFNLPTILTRIISKLLRDGKQIEIIIGDKTANDFYISPEEPFKIISALPYLYEINLRRFICRLQRFVDNQQLTIILWKDGENSYHLKGIWIDNNWQLITGNNLNPRAWGLDLENAILIHDPQEVLLQQKNKELKCITTNTHIVSHYQELENIQRYPVKIKKLIRRLRRIRVDRLIRHIL</sequence>
<evidence type="ECO:0000259" key="8">
    <source>
        <dbReference type="SMART" id="SM00155"/>
    </source>
</evidence>
<dbReference type="PANTHER" id="PTHR12586:SF1">
    <property type="entry name" value="CDP-DIACYLGLYCEROL--GLYCEROL-3-PHOSPHATE 3-PHOSPHATIDYLTRANSFERASE, MITOCHONDRIAL"/>
    <property type="match status" value="1"/>
</dbReference>
<reference evidence="9" key="1">
    <citation type="submission" date="2018-04" db="EMBL/GenBank/DDBJ databases">
        <authorList>
            <person name="Go L.Y."/>
            <person name="Mitchell J.A."/>
        </authorList>
    </citation>
    <scope>NUCLEOTIDE SEQUENCE</scope>
    <source>
        <strain evidence="9">ARTV</strain>
    </source>
</reference>
<organism evidence="9">
    <name type="scientific">Arsenophonus endosymbiont of Trialeurodes vaporariorum</name>
    <dbReference type="NCBI Taxonomy" id="235567"/>
    <lineage>
        <taxon>Bacteria</taxon>
        <taxon>Pseudomonadati</taxon>
        <taxon>Pseudomonadota</taxon>
        <taxon>Gammaproteobacteria</taxon>
        <taxon>Enterobacterales</taxon>
        <taxon>Morganellaceae</taxon>
        <taxon>Arsenophonus</taxon>
    </lineage>
</organism>
<dbReference type="InterPro" id="IPR001736">
    <property type="entry name" value="PLipase_D/transphosphatidylase"/>
</dbReference>
<dbReference type="InterPro" id="IPR025202">
    <property type="entry name" value="PLD-like_dom"/>
</dbReference>
<keyword evidence="5" id="KW-0443">Lipid metabolism</keyword>
<dbReference type="AlphaFoldDB" id="A0A3B0M7W7"/>
<keyword evidence="7" id="KW-1208">Phospholipid metabolism</keyword>
<dbReference type="InterPro" id="IPR016270">
    <property type="entry name" value="PGS1"/>
</dbReference>
<feature type="domain" description="PLD phosphodiesterase" evidence="8">
    <location>
        <begin position="353"/>
        <end position="380"/>
    </location>
</feature>
<evidence type="ECO:0000313" key="9">
    <source>
        <dbReference type="EMBL" id="SSW96268.1"/>
    </source>
</evidence>